<dbReference type="PROSITE" id="PS00653">
    <property type="entry name" value="GLYCOSYL_HYDROL_F1_2"/>
    <property type="match status" value="1"/>
</dbReference>
<dbReference type="GO" id="GO:0008422">
    <property type="term" value="F:beta-glucosidase activity"/>
    <property type="evidence" value="ECO:0007669"/>
    <property type="project" value="TreeGrafter"/>
</dbReference>
<name>A0AA36IF05_9DINO</name>
<dbReference type="GO" id="GO:0005975">
    <property type="term" value="P:carbohydrate metabolic process"/>
    <property type="evidence" value="ECO:0007669"/>
    <property type="project" value="InterPro"/>
</dbReference>
<keyword evidence="6" id="KW-0472">Membrane</keyword>
<sequence>MAREAEFSNPTLELPGSWEDTLDSASESEEERPMARWLILGLCLLTVLGIAVAILLGTKGSRQSPDAAFRAGSGGGGVLMSSCSGPSRCEYPMPYPWGTWPVTYKYEGSFPDGFVWGVGTAAYQVEGGYKDGGRGASVWDTFTGANTVGMPGGNCSYCCKAPPCSINPGVQDKGSTGNVATDSYHMFPTDIALMKAMGLKHYRFSISWPRMFPHGEATGDPDKRGVEWYSNFIDALLKAKITPYVTLYHWDLPQALLSPPEKGGWWARDAEGKPVNEVLPNWLHYVDTCFRLFGDRVKFWVTFNEAWTFTKLASGAGKAPGIQPYMNPMLDPYIAGHNVLRAHAAAVDLYRRKYQAQQKGQIGITNNFDWREPKTNTEADIAAAERAIVFNLGWYSEPIFGDGDYPAEMRAAFKDTLPSFTEEEKRMLKGSADFFGLNHYGTGWFSASKDPGWDNSYGTVNESGFVHGQSKWLYGAGWGLRKLLNWVKRRYNSPTIYVTEGGWSMAAITPEQGANDTGRVYYYANYTSEVQRAIQEDGVDVRGYFAWSLMDNYEWEMGYKERFGITFVDYNFGLDPNAPLPNTAVPTPGNQLRRRKKSSCFLEMLWRNNKMTSPAAPNLCVEPLIFEGKYRDTSGCKRVIDVYIGHATGSVSGTKPAAGKTVCDNVTDVPYGPGILQLSGSTVICKNCSPSSSFLQGFWSDSSLGIEWADGSLWTKVF</sequence>
<dbReference type="AlphaFoldDB" id="A0AA36IF05"/>
<keyword evidence="2" id="KW-0378">Hydrolase</keyword>
<dbReference type="Proteomes" id="UP001178507">
    <property type="component" value="Unassembled WGS sequence"/>
</dbReference>
<dbReference type="EMBL" id="CAUJNA010001247">
    <property type="protein sequence ID" value="CAJ1385510.1"/>
    <property type="molecule type" value="Genomic_DNA"/>
</dbReference>
<dbReference type="PANTHER" id="PTHR10353">
    <property type="entry name" value="GLYCOSYL HYDROLASE"/>
    <property type="match status" value="1"/>
</dbReference>
<dbReference type="Pfam" id="PF00232">
    <property type="entry name" value="Glyco_hydro_1"/>
    <property type="match status" value="1"/>
</dbReference>
<comment type="similarity">
    <text evidence="1 4">Belongs to the glycosyl hydrolase 1 family.</text>
</comment>
<gene>
    <name evidence="7" type="ORF">EVOR1521_LOCUS12105</name>
</gene>
<dbReference type="InterPro" id="IPR033132">
    <property type="entry name" value="GH_1_N_CS"/>
</dbReference>
<organism evidence="7 8">
    <name type="scientific">Effrenium voratum</name>
    <dbReference type="NCBI Taxonomy" id="2562239"/>
    <lineage>
        <taxon>Eukaryota</taxon>
        <taxon>Sar</taxon>
        <taxon>Alveolata</taxon>
        <taxon>Dinophyceae</taxon>
        <taxon>Suessiales</taxon>
        <taxon>Symbiodiniaceae</taxon>
        <taxon>Effrenium</taxon>
    </lineage>
</organism>
<keyword evidence="6" id="KW-0812">Transmembrane</keyword>
<evidence type="ECO:0000256" key="5">
    <source>
        <dbReference type="SAM" id="MobiDB-lite"/>
    </source>
</evidence>
<proteinExistence type="inferred from homology"/>
<dbReference type="PRINTS" id="PR00131">
    <property type="entry name" value="GLHYDRLASE1"/>
</dbReference>
<keyword evidence="6" id="KW-1133">Transmembrane helix</keyword>
<dbReference type="SUPFAM" id="SSF51445">
    <property type="entry name" value="(Trans)glycosidases"/>
    <property type="match status" value="1"/>
</dbReference>
<feature type="region of interest" description="Disordered" evidence="5">
    <location>
        <begin position="1"/>
        <end position="26"/>
    </location>
</feature>
<evidence type="ECO:0008006" key="9">
    <source>
        <dbReference type="Google" id="ProtNLM"/>
    </source>
</evidence>
<dbReference type="InterPro" id="IPR017853">
    <property type="entry name" value="GH"/>
</dbReference>
<dbReference type="Gene3D" id="3.20.20.80">
    <property type="entry name" value="Glycosidases"/>
    <property type="match status" value="1"/>
</dbReference>
<reference evidence="7" key="1">
    <citation type="submission" date="2023-08" db="EMBL/GenBank/DDBJ databases">
        <authorList>
            <person name="Chen Y."/>
            <person name="Shah S."/>
            <person name="Dougan E. K."/>
            <person name="Thang M."/>
            <person name="Chan C."/>
        </authorList>
    </citation>
    <scope>NUCLEOTIDE SEQUENCE</scope>
</reference>
<dbReference type="PANTHER" id="PTHR10353:SF36">
    <property type="entry name" value="LP05116P"/>
    <property type="match status" value="1"/>
</dbReference>
<evidence type="ECO:0000256" key="1">
    <source>
        <dbReference type="ARBA" id="ARBA00010838"/>
    </source>
</evidence>
<evidence type="ECO:0000256" key="2">
    <source>
        <dbReference type="ARBA" id="ARBA00022801"/>
    </source>
</evidence>
<feature type="transmembrane region" description="Helical" evidence="6">
    <location>
        <begin position="37"/>
        <end position="56"/>
    </location>
</feature>
<comment type="caution">
    <text evidence="7">The sequence shown here is derived from an EMBL/GenBank/DDBJ whole genome shotgun (WGS) entry which is preliminary data.</text>
</comment>
<accession>A0AA36IF05</accession>
<evidence type="ECO:0000256" key="6">
    <source>
        <dbReference type="SAM" id="Phobius"/>
    </source>
</evidence>
<evidence type="ECO:0000313" key="7">
    <source>
        <dbReference type="EMBL" id="CAJ1385510.1"/>
    </source>
</evidence>
<keyword evidence="3" id="KW-0326">Glycosidase</keyword>
<keyword evidence="8" id="KW-1185">Reference proteome</keyword>
<protein>
    <recommendedName>
        <fullName evidence="9">Beta-glucosidase</fullName>
    </recommendedName>
</protein>
<dbReference type="InterPro" id="IPR001360">
    <property type="entry name" value="Glyco_hydro_1"/>
</dbReference>
<evidence type="ECO:0000256" key="3">
    <source>
        <dbReference type="ARBA" id="ARBA00023295"/>
    </source>
</evidence>
<evidence type="ECO:0000313" key="8">
    <source>
        <dbReference type="Proteomes" id="UP001178507"/>
    </source>
</evidence>
<evidence type="ECO:0000256" key="4">
    <source>
        <dbReference type="RuleBase" id="RU003690"/>
    </source>
</evidence>